<organism evidence="6 7">
    <name type="scientific">Actinomyces marmotae</name>
    <dbReference type="NCBI Taxonomy" id="2737173"/>
    <lineage>
        <taxon>Bacteria</taxon>
        <taxon>Bacillati</taxon>
        <taxon>Actinomycetota</taxon>
        <taxon>Actinomycetes</taxon>
        <taxon>Actinomycetales</taxon>
        <taxon>Actinomycetaceae</taxon>
        <taxon>Actinomyces</taxon>
    </lineage>
</organism>
<dbReference type="Pfam" id="PF12705">
    <property type="entry name" value="PDDEXK_1"/>
    <property type="match status" value="1"/>
</dbReference>
<proteinExistence type="predicted"/>
<feature type="domain" description="PD-(D/E)XK endonuclease-like" evidence="5">
    <location>
        <begin position="44"/>
        <end position="288"/>
    </location>
</feature>
<dbReference type="Gene3D" id="3.90.320.10">
    <property type="match status" value="1"/>
</dbReference>
<dbReference type="InterPro" id="IPR011604">
    <property type="entry name" value="PDDEXK-like_dom_sf"/>
</dbReference>
<dbReference type="RefSeq" id="WP_159523056.1">
    <property type="nucleotide sequence ID" value="NZ_CP053642.1"/>
</dbReference>
<keyword evidence="2" id="KW-0378">Hydrolase</keyword>
<evidence type="ECO:0000256" key="2">
    <source>
        <dbReference type="ARBA" id="ARBA00022806"/>
    </source>
</evidence>
<keyword evidence="3" id="KW-0234">DNA repair</keyword>
<dbReference type="SUPFAM" id="SSF52980">
    <property type="entry name" value="Restriction endonuclease-like"/>
    <property type="match status" value="1"/>
</dbReference>
<keyword evidence="2" id="KW-0347">Helicase</keyword>
<evidence type="ECO:0000256" key="3">
    <source>
        <dbReference type="ARBA" id="ARBA00023204"/>
    </source>
</evidence>
<evidence type="ECO:0000313" key="7">
    <source>
        <dbReference type="Proteomes" id="UP000504752"/>
    </source>
</evidence>
<sequence>MTADAAPAVPSSPGRPAAPATTRPRATGPGAGRSARRGPRRAALSPSRAKDFLQCPLLFRLRAVDGLAEPGSLATHKGTLVHAILERLYDLPARERAPEAALAMLPEQWEAHRAKSPEVMGLFEEPAQIEAWLGQARDLITSYFRMENPQRLAPAERELFVETEVADGLLIRGFVDRLDIAPDGAMRVVDYKTGKSPSPRFQEEALFQMRFYGLVLWRLRGRAPARLQLLYLKDGRTLTHDPRLPELEATETRLARIWDDIEDCAHAGAFTPKRGPLCGWCAFQPHCPLFGGETPPLPDDGVAHLLTARASVASAGAR</sequence>
<evidence type="ECO:0000313" key="6">
    <source>
        <dbReference type="EMBL" id="QKD79663.1"/>
    </source>
</evidence>
<dbReference type="InterPro" id="IPR038726">
    <property type="entry name" value="PDDEXK_AddAB-type"/>
</dbReference>
<keyword evidence="2" id="KW-0067">ATP-binding</keyword>
<keyword evidence="7" id="KW-1185">Reference proteome</keyword>
<dbReference type="EMBL" id="CP053642">
    <property type="protein sequence ID" value="QKD79663.1"/>
    <property type="molecule type" value="Genomic_DNA"/>
</dbReference>
<dbReference type="Proteomes" id="UP000504752">
    <property type="component" value="Chromosome"/>
</dbReference>
<gene>
    <name evidence="6" type="ORF">HPC72_04785</name>
</gene>
<keyword evidence="1" id="KW-0227">DNA damage</keyword>
<dbReference type="GO" id="GO:0004386">
    <property type="term" value="F:helicase activity"/>
    <property type="evidence" value="ECO:0007669"/>
    <property type="project" value="UniProtKB-KW"/>
</dbReference>
<evidence type="ECO:0000259" key="5">
    <source>
        <dbReference type="Pfam" id="PF12705"/>
    </source>
</evidence>
<feature type="compositionally biased region" description="Low complexity" evidence="4">
    <location>
        <begin position="1"/>
        <end position="28"/>
    </location>
</feature>
<name>A0A6M8B8V4_9ACTO</name>
<keyword evidence="2" id="KW-0547">Nucleotide-binding</keyword>
<reference evidence="6 7" key="1">
    <citation type="submission" date="2020-05" db="EMBL/GenBank/DDBJ databases">
        <title>Actinomyces sp. zg-325.</title>
        <authorList>
            <person name="Yang C."/>
        </authorList>
    </citation>
    <scope>NUCLEOTIDE SEQUENCE [LARGE SCALE GENOMIC DNA]</scope>
    <source>
        <strain evidence="7">zg-325</strain>
    </source>
</reference>
<feature type="region of interest" description="Disordered" evidence="4">
    <location>
        <begin position="1"/>
        <end position="47"/>
    </location>
</feature>
<dbReference type="GO" id="GO:0006281">
    <property type="term" value="P:DNA repair"/>
    <property type="evidence" value="ECO:0007669"/>
    <property type="project" value="UniProtKB-KW"/>
</dbReference>
<dbReference type="InterPro" id="IPR011335">
    <property type="entry name" value="Restrct_endonuc-II-like"/>
</dbReference>
<evidence type="ECO:0000256" key="4">
    <source>
        <dbReference type="SAM" id="MobiDB-lite"/>
    </source>
</evidence>
<accession>A0A6M8B8V4</accession>
<dbReference type="KEGG" id="amam:HPC72_04785"/>
<evidence type="ECO:0000256" key="1">
    <source>
        <dbReference type="ARBA" id="ARBA00022763"/>
    </source>
</evidence>
<dbReference type="AlphaFoldDB" id="A0A6M8B8V4"/>
<protein>
    <submittedName>
        <fullName evidence="6">PD-(D/E)XK nuclease family protein</fullName>
    </submittedName>
</protein>